<proteinExistence type="predicted"/>
<feature type="domain" description="Alpha-N-acetylglucosaminidase C-terminal" evidence="2">
    <location>
        <begin position="496"/>
        <end position="766"/>
    </location>
</feature>
<dbReference type="Gene3D" id="1.20.120.670">
    <property type="entry name" value="N-acetyl-b-d-glucoasminidase"/>
    <property type="match status" value="1"/>
</dbReference>
<feature type="domain" description="Alpha-N-acetylglucosaminidase tim-barrel" evidence="1">
    <location>
        <begin position="153"/>
        <end position="487"/>
    </location>
</feature>
<evidence type="ECO:0000259" key="2">
    <source>
        <dbReference type="Pfam" id="PF12972"/>
    </source>
</evidence>
<dbReference type="InterPro" id="IPR007781">
    <property type="entry name" value="NAGLU"/>
</dbReference>
<dbReference type="Proteomes" id="UP001314263">
    <property type="component" value="Unassembled WGS sequence"/>
</dbReference>
<dbReference type="AlphaFoldDB" id="A0AAV1ILV3"/>
<dbReference type="Gene3D" id="3.20.20.80">
    <property type="entry name" value="Glycosidases"/>
    <property type="match status" value="1"/>
</dbReference>
<dbReference type="SUPFAM" id="SSF51445">
    <property type="entry name" value="(Trans)glycosidases"/>
    <property type="match status" value="1"/>
</dbReference>
<protein>
    <recommendedName>
        <fullName evidence="5">Alpha-N-acetylglucosaminidase</fullName>
    </recommendedName>
</protein>
<evidence type="ECO:0000259" key="1">
    <source>
        <dbReference type="Pfam" id="PF05089"/>
    </source>
</evidence>
<evidence type="ECO:0000313" key="3">
    <source>
        <dbReference type="EMBL" id="CAK0786943.1"/>
    </source>
</evidence>
<gene>
    <name evidence="3" type="ORF">CVIRNUC_010157</name>
</gene>
<dbReference type="EMBL" id="CAUYUE010000016">
    <property type="protein sequence ID" value="CAK0786943.1"/>
    <property type="molecule type" value="Genomic_DNA"/>
</dbReference>
<evidence type="ECO:0000313" key="4">
    <source>
        <dbReference type="Proteomes" id="UP001314263"/>
    </source>
</evidence>
<dbReference type="InterPro" id="IPR024733">
    <property type="entry name" value="NAGLU_tim-barrel"/>
</dbReference>
<reference evidence="3 4" key="1">
    <citation type="submission" date="2023-10" db="EMBL/GenBank/DDBJ databases">
        <authorList>
            <person name="Maclean D."/>
            <person name="Macfadyen A."/>
        </authorList>
    </citation>
    <scope>NUCLEOTIDE SEQUENCE [LARGE SCALE GENOMIC DNA]</scope>
</reference>
<accession>A0AAV1ILV3</accession>
<dbReference type="Pfam" id="PF12972">
    <property type="entry name" value="NAGLU_C"/>
    <property type="match status" value="1"/>
</dbReference>
<comment type="caution">
    <text evidence="3">The sequence shown here is derived from an EMBL/GenBank/DDBJ whole genome shotgun (WGS) entry which is preliminary data.</text>
</comment>
<sequence length="780" mass="88074">MVNTGVDADAPCASQFCGFIPLERQEEAVRDLIARTVPEYRQLFRVHGVMRCAHSHQAAACFEVHVADGLVHIQGTSGARYKCPCSRLAPDMPAGTEMAAGLHWFLKYACRSAVSWAATGGRSLDHGCLAPQALRALEQQGAMHRERSVPWHYYQNVVTPSYSMAYWDWDRWEAEIDWMALQGINLPLAFTGQEYIWQKVWGKFDISRGDLQEHFSGPSFLAWQRMGNLRGYAGPLPQSYINDQAELQHRILKRMRSFGMTPVLPAFAGFVPPALAQKRPGLNIVRSDNWCNFPDQYCCVHLLDPLEPLFQDIGTAFIETLREEFGRDAVSFYSADTFNEMKPPTDDPIYLGNVTSAVYQAMSAADPQARWLMQAWLFYDNQDFWKPPQIQALVSGVPKGALVMLDLYAEVFPLWKLTEGFYGADFIFCMLHNFGGNIEMYGALPAVAEAPQEAMQAGGGMIGVGMCPEGIEQNPVVYDLMAEWAFRRDAVPLPQWVADYARRRYGPGTPDSALRAWQLLLESVYSATDRHTDHSRDIPTSRPGLAPWEIGLWGLRPHLWYDPSQVEEAWSLLIQSADSLQGVQPFLYDLVDVGRQVLSKLATGMWNATAEEYTARAAQRMQHEGQRLLDLLDDLDELLATHWGFLLGPRIAEARAAGHTSEESDLYEWNLRTQLSVWGTSPRGGSEVEDYANREWAGLISSYYKPRWEAWLARLRDDLEEGNMYDAEEWRLDALSLTLNWAHSRKALPQQPQGDAAEVSKRLYNKHIGSKSQDLPCKAS</sequence>
<dbReference type="PANTHER" id="PTHR12872:SF1">
    <property type="entry name" value="ALPHA-N-ACETYLGLUCOSAMINIDASE"/>
    <property type="match status" value="1"/>
</dbReference>
<dbReference type="Pfam" id="PF05089">
    <property type="entry name" value="NAGLU"/>
    <property type="match status" value="1"/>
</dbReference>
<name>A0AAV1ILV3_9CHLO</name>
<dbReference type="InterPro" id="IPR024732">
    <property type="entry name" value="NAGLU_C"/>
</dbReference>
<keyword evidence="4" id="KW-1185">Reference proteome</keyword>
<evidence type="ECO:0008006" key="5">
    <source>
        <dbReference type="Google" id="ProtNLM"/>
    </source>
</evidence>
<organism evidence="3 4">
    <name type="scientific">Coccomyxa viridis</name>
    <dbReference type="NCBI Taxonomy" id="1274662"/>
    <lineage>
        <taxon>Eukaryota</taxon>
        <taxon>Viridiplantae</taxon>
        <taxon>Chlorophyta</taxon>
        <taxon>core chlorophytes</taxon>
        <taxon>Trebouxiophyceae</taxon>
        <taxon>Trebouxiophyceae incertae sedis</taxon>
        <taxon>Coccomyxaceae</taxon>
        <taxon>Coccomyxa</taxon>
    </lineage>
</organism>
<dbReference type="InterPro" id="IPR017853">
    <property type="entry name" value="GH"/>
</dbReference>
<dbReference type="PANTHER" id="PTHR12872">
    <property type="entry name" value="ALPHA-N-ACETYLGLUCOSAMINIDASE"/>
    <property type="match status" value="1"/>
</dbReference>